<dbReference type="NCBIfam" id="TIGR00044">
    <property type="entry name" value="YggS family pyridoxal phosphate-dependent enzyme"/>
    <property type="match status" value="1"/>
</dbReference>
<comment type="cofactor">
    <cofactor evidence="3">
        <name>pyridoxal 5'-phosphate</name>
        <dbReference type="ChEBI" id="CHEBI:597326"/>
    </cofactor>
</comment>
<evidence type="ECO:0000259" key="5">
    <source>
        <dbReference type="Pfam" id="PF01168"/>
    </source>
</evidence>
<reference evidence="6 7" key="1">
    <citation type="submission" date="2018-01" db="EMBL/GenBank/DDBJ databases">
        <title>Metagenomic assembled genomes from two thermal pools in the Uzon Caldera, Kamchatka, Russia.</title>
        <authorList>
            <person name="Wilkins L."/>
            <person name="Ettinger C."/>
        </authorList>
    </citation>
    <scope>NUCLEOTIDE SEQUENCE [LARGE SCALE GENOMIC DNA]</scope>
    <source>
        <strain evidence="6">ZAV-08</strain>
    </source>
</reference>
<feature type="modified residue" description="N6-(pyridoxal phosphate)lysine" evidence="2 3">
    <location>
        <position position="39"/>
    </location>
</feature>
<gene>
    <name evidence="6" type="ORF">C0190_04160</name>
</gene>
<dbReference type="PIRSF" id="PIRSF004848">
    <property type="entry name" value="YBL036c_PLPDEIII"/>
    <property type="match status" value="1"/>
</dbReference>
<dbReference type="PANTHER" id="PTHR10146:SF14">
    <property type="entry name" value="PYRIDOXAL PHOSPHATE HOMEOSTASIS PROTEIN"/>
    <property type="match status" value="1"/>
</dbReference>
<comment type="similarity">
    <text evidence="2 4">Belongs to the pyridoxal phosphate-binding protein YggS/PROSC family.</text>
</comment>
<dbReference type="InterPro" id="IPR001608">
    <property type="entry name" value="Ala_racemase_N"/>
</dbReference>
<dbReference type="HAMAP" id="MF_02087">
    <property type="entry name" value="PLP_homeostasis"/>
    <property type="match status" value="1"/>
</dbReference>
<feature type="domain" description="Alanine racemase N-terminal" evidence="5">
    <location>
        <begin position="51"/>
        <end position="229"/>
    </location>
</feature>
<proteinExistence type="inferred from homology"/>
<dbReference type="InterPro" id="IPR011078">
    <property type="entry name" value="PyrdxlP_homeostasis"/>
</dbReference>
<keyword evidence="1 2" id="KW-0663">Pyridoxal phosphate</keyword>
<comment type="function">
    <text evidence="2">Pyridoxal 5'-phosphate (PLP)-binding protein, which is involved in PLP homeostasis.</text>
</comment>
<dbReference type="Gene3D" id="3.20.20.10">
    <property type="entry name" value="Alanine racemase"/>
    <property type="match status" value="1"/>
</dbReference>
<name>A0A2N7PND8_9BACT</name>
<dbReference type="GO" id="GO:0030170">
    <property type="term" value="F:pyridoxal phosphate binding"/>
    <property type="evidence" value="ECO:0007669"/>
    <property type="project" value="UniProtKB-UniRule"/>
</dbReference>
<organism evidence="6 7">
    <name type="scientific">Thermodesulfobacterium geofontis</name>
    <dbReference type="NCBI Taxonomy" id="1295609"/>
    <lineage>
        <taxon>Bacteria</taxon>
        <taxon>Pseudomonadati</taxon>
        <taxon>Thermodesulfobacteriota</taxon>
        <taxon>Thermodesulfobacteria</taxon>
        <taxon>Thermodesulfobacteriales</taxon>
        <taxon>Thermodesulfobacteriaceae</taxon>
        <taxon>Thermodesulfobacterium</taxon>
    </lineage>
</organism>
<dbReference type="EMBL" id="PNIK01000061">
    <property type="protein sequence ID" value="PMP67004.1"/>
    <property type="molecule type" value="Genomic_DNA"/>
</dbReference>
<evidence type="ECO:0000256" key="2">
    <source>
        <dbReference type="HAMAP-Rule" id="MF_02087"/>
    </source>
</evidence>
<accession>A0A2N7PND8</accession>
<evidence type="ECO:0000256" key="3">
    <source>
        <dbReference type="PIRSR" id="PIRSR004848-1"/>
    </source>
</evidence>
<dbReference type="FunFam" id="3.20.20.10:FF:000018">
    <property type="entry name" value="Pyridoxal phosphate homeostasis protein"/>
    <property type="match status" value="1"/>
</dbReference>
<dbReference type="AlphaFoldDB" id="A0A2N7PND8"/>
<protein>
    <recommendedName>
        <fullName evidence="2">Pyridoxal phosphate homeostasis protein</fullName>
        <shortName evidence="2">PLP homeostasis protein</shortName>
    </recommendedName>
</protein>
<comment type="caution">
    <text evidence="6">The sequence shown here is derived from an EMBL/GenBank/DDBJ whole genome shotgun (WGS) entry which is preliminary data.</text>
</comment>
<dbReference type="PANTHER" id="PTHR10146">
    <property type="entry name" value="PROLINE SYNTHETASE CO-TRANSCRIBED BACTERIAL HOMOLOG PROTEIN"/>
    <property type="match status" value="1"/>
</dbReference>
<dbReference type="CDD" id="cd00635">
    <property type="entry name" value="PLPDE_III_YBL036c_like"/>
    <property type="match status" value="1"/>
</dbReference>
<dbReference type="SUPFAM" id="SSF51419">
    <property type="entry name" value="PLP-binding barrel"/>
    <property type="match status" value="1"/>
</dbReference>
<evidence type="ECO:0000313" key="7">
    <source>
        <dbReference type="Proteomes" id="UP000235460"/>
    </source>
</evidence>
<dbReference type="InterPro" id="IPR029066">
    <property type="entry name" value="PLP-binding_barrel"/>
</dbReference>
<dbReference type="Proteomes" id="UP000235460">
    <property type="component" value="Unassembled WGS sequence"/>
</dbReference>
<evidence type="ECO:0000256" key="4">
    <source>
        <dbReference type="RuleBase" id="RU004514"/>
    </source>
</evidence>
<dbReference type="Pfam" id="PF01168">
    <property type="entry name" value="Ala_racemase_N"/>
    <property type="match status" value="1"/>
</dbReference>
<evidence type="ECO:0000313" key="6">
    <source>
        <dbReference type="EMBL" id="PMP67004.1"/>
    </source>
</evidence>
<sequence length="231" mass="26955">MNLKTELRENYIKILENVQKACEKSGRKIEEIKILGASKKQSPEKIKIIFELGVKMFGENYVQEAEKKILELKNFPIEWHFIGRLQTNKVKKALGLFSMIQTLDRINLAQEIQKQAEKRDLRIPVLIEINIGKELTKGGVDPEKLEEFIEEIKKFDRIKIKGLMCLPPYEENPEKTRPYFAKMREIFEKIKPYMDSEFRELSMGTSNDYTIAIEEGATIIRIGEALFGKRI</sequence>
<evidence type="ECO:0000256" key="1">
    <source>
        <dbReference type="ARBA" id="ARBA00022898"/>
    </source>
</evidence>